<dbReference type="EMBL" id="CAJOBB010000382">
    <property type="protein sequence ID" value="CAF3666812.1"/>
    <property type="molecule type" value="Genomic_DNA"/>
</dbReference>
<dbReference type="GO" id="GO:0005634">
    <property type="term" value="C:nucleus"/>
    <property type="evidence" value="ECO:0007669"/>
    <property type="project" value="UniProtKB-SubCell"/>
</dbReference>
<evidence type="ECO:0000259" key="5">
    <source>
        <dbReference type="PROSITE" id="PS50061"/>
    </source>
</evidence>
<evidence type="ECO:0000313" key="8">
    <source>
        <dbReference type="Proteomes" id="UP000663860"/>
    </source>
</evidence>
<proteinExistence type="inferred from homology"/>
<dbReference type="InterPro" id="IPR000418">
    <property type="entry name" value="Ets_dom"/>
</dbReference>
<organism evidence="6 8">
    <name type="scientific">Adineta steineri</name>
    <dbReference type="NCBI Taxonomy" id="433720"/>
    <lineage>
        <taxon>Eukaryota</taxon>
        <taxon>Metazoa</taxon>
        <taxon>Spiralia</taxon>
        <taxon>Gnathifera</taxon>
        <taxon>Rotifera</taxon>
        <taxon>Eurotatoria</taxon>
        <taxon>Bdelloidea</taxon>
        <taxon>Adinetida</taxon>
        <taxon>Adinetidae</taxon>
        <taxon>Adineta</taxon>
    </lineage>
</organism>
<dbReference type="EMBL" id="CAJNOE010000727">
    <property type="protein sequence ID" value="CAF1320016.1"/>
    <property type="molecule type" value="Genomic_DNA"/>
</dbReference>
<feature type="region of interest" description="Disordered" evidence="4">
    <location>
        <begin position="111"/>
        <end position="133"/>
    </location>
</feature>
<reference evidence="6" key="1">
    <citation type="submission" date="2021-02" db="EMBL/GenBank/DDBJ databases">
        <authorList>
            <person name="Nowell W R."/>
        </authorList>
    </citation>
    <scope>NUCLEOTIDE SEQUENCE</scope>
</reference>
<keyword evidence="3" id="KW-0539">Nucleus</keyword>
<dbReference type="Pfam" id="PF00178">
    <property type="entry name" value="Ets"/>
    <property type="match status" value="1"/>
</dbReference>
<dbReference type="PANTHER" id="PTHR11849">
    <property type="entry name" value="ETS"/>
    <property type="match status" value="1"/>
</dbReference>
<evidence type="ECO:0000313" key="6">
    <source>
        <dbReference type="EMBL" id="CAF1320016.1"/>
    </source>
</evidence>
<dbReference type="GO" id="GO:0000981">
    <property type="term" value="F:DNA-binding transcription factor activity, RNA polymerase II-specific"/>
    <property type="evidence" value="ECO:0007669"/>
    <property type="project" value="TreeGrafter"/>
</dbReference>
<dbReference type="InterPro" id="IPR036390">
    <property type="entry name" value="WH_DNA-bd_sf"/>
</dbReference>
<evidence type="ECO:0000256" key="3">
    <source>
        <dbReference type="RuleBase" id="RU004019"/>
    </source>
</evidence>
<evidence type="ECO:0000256" key="1">
    <source>
        <dbReference type="ARBA" id="ARBA00005562"/>
    </source>
</evidence>
<dbReference type="Gene3D" id="1.10.10.10">
    <property type="entry name" value="Winged helix-like DNA-binding domain superfamily/Winged helix DNA-binding domain"/>
    <property type="match status" value="1"/>
</dbReference>
<dbReference type="GO" id="GO:0043565">
    <property type="term" value="F:sequence-specific DNA binding"/>
    <property type="evidence" value="ECO:0007669"/>
    <property type="project" value="InterPro"/>
</dbReference>
<sequence length="253" mass="28848">MSSSQYISQSSWDLGVYLPGQLAFENTEFQSPEALIQAFNTDLVLSTHREELESFNPLCDDMNAVSMLGDDDVFLPPYSDSDDTTYFSEQCTVASYVPNLSNILLQNVSSPLSPSSKDLRKKQKKSTSSSNSPTHFNHMYGKCFSIFDTAMGRKRRPYLFEFFRLVVDNEEYSHLAQYIDRKQGIFKINNPAEIAELWKCVKGRNSDTPMTYDKVARALRYYYSSGVMHPSSGRYTFRFGPKSGFGTTWSPVY</sequence>
<dbReference type="GO" id="GO:0030154">
    <property type="term" value="P:cell differentiation"/>
    <property type="evidence" value="ECO:0007669"/>
    <property type="project" value="TreeGrafter"/>
</dbReference>
<comment type="subcellular location">
    <subcellularLocation>
        <location evidence="3">Nucleus</location>
    </subcellularLocation>
</comment>
<protein>
    <recommendedName>
        <fullName evidence="5">ETS domain-containing protein</fullName>
    </recommendedName>
</protein>
<dbReference type="AlphaFoldDB" id="A0A815F468"/>
<comment type="similarity">
    <text evidence="1 3">Belongs to the ETS family.</text>
</comment>
<feature type="domain" description="ETS" evidence="5">
    <location>
        <begin position="157"/>
        <end position="240"/>
    </location>
</feature>
<gene>
    <name evidence="6" type="ORF">IZO911_LOCUS35092</name>
    <name evidence="7" type="ORF">KXQ929_LOCUS8697</name>
</gene>
<comment type="caution">
    <text evidence="6">The sequence shown here is derived from an EMBL/GenBank/DDBJ whole genome shotgun (WGS) entry which is preliminary data.</text>
</comment>
<dbReference type="PRINTS" id="PR00454">
    <property type="entry name" value="ETSDOMAIN"/>
</dbReference>
<dbReference type="SMART" id="SM00413">
    <property type="entry name" value="ETS"/>
    <property type="match status" value="1"/>
</dbReference>
<name>A0A815F468_9BILA</name>
<evidence type="ECO:0000313" key="7">
    <source>
        <dbReference type="EMBL" id="CAF3666812.1"/>
    </source>
</evidence>
<evidence type="ECO:0000256" key="2">
    <source>
        <dbReference type="ARBA" id="ARBA00023125"/>
    </source>
</evidence>
<dbReference type="InterPro" id="IPR036388">
    <property type="entry name" value="WH-like_DNA-bd_sf"/>
</dbReference>
<dbReference type="SUPFAM" id="SSF46785">
    <property type="entry name" value="Winged helix' DNA-binding domain"/>
    <property type="match status" value="1"/>
</dbReference>
<keyword evidence="2 3" id="KW-0238">DNA-binding</keyword>
<dbReference type="Proteomes" id="UP000663868">
    <property type="component" value="Unassembled WGS sequence"/>
</dbReference>
<evidence type="ECO:0000256" key="4">
    <source>
        <dbReference type="SAM" id="MobiDB-lite"/>
    </source>
</evidence>
<accession>A0A815F468</accession>
<dbReference type="Proteomes" id="UP000663860">
    <property type="component" value="Unassembled WGS sequence"/>
</dbReference>
<dbReference type="PROSITE" id="PS50061">
    <property type="entry name" value="ETS_DOMAIN_3"/>
    <property type="match status" value="1"/>
</dbReference>
<dbReference type="InterPro" id="IPR046328">
    <property type="entry name" value="ETS_fam"/>
</dbReference>